<evidence type="ECO:0000313" key="2">
    <source>
        <dbReference type="Proteomes" id="UP001232245"/>
    </source>
</evidence>
<name>A0ABT9YYV3_9BACI</name>
<comment type="caution">
    <text evidence="1">The sequence shown here is derived from an EMBL/GenBank/DDBJ whole genome shotgun (WGS) entry which is preliminary data.</text>
</comment>
<protein>
    <submittedName>
        <fullName evidence="1">DnaJ-class molecular chaperone</fullName>
    </submittedName>
</protein>
<organism evidence="1 2">
    <name type="scientific">Metabacillus niabensis</name>
    <dbReference type="NCBI Taxonomy" id="324854"/>
    <lineage>
        <taxon>Bacteria</taxon>
        <taxon>Bacillati</taxon>
        <taxon>Bacillota</taxon>
        <taxon>Bacilli</taxon>
        <taxon>Bacillales</taxon>
        <taxon>Bacillaceae</taxon>
        <taxon>Metabacillus</taxon>
    </lineage>
</organism>
<dbReference type="EMBL" id="JAUSTZ010000002">
    <property type="protein sequence ID" value="MDQ0225176.1"/>
    <property type="molecule type" value="Genomic_DNA"/>
</dbReference>
<reference evidence="1 2" key="1">
    <citation type="submission" date="2023-07" db="EMBL/GenBank/DDBJ databases">
        <title>Genomic Encyclopedia of Type Strains, Phase IV (KMG-IV): sequencing the most valuable type-strain genomes for metagenomic binning, comparative biology and taxonomic classification.</title>
        <authorList>
            <person name="Goeker M."/>
        </authorList>
    </citation>
    <scope>NUCLEOTIDE SEQUENCE [LARGE SCALE GENOMIC DNA]</scope>
    <source>
        <strain evidence="1 2">DSM 17723</strain>
    </source>
</reference>
<keyword evidence="2" id="KW-1185">Reference proteome</keyword>
<evidence type="ECO:0000313" key="1">
    <source>
        <dbReference type="EMBL" id="MDQ0225176.1"/>
    </source>
</evidence>
<dbReference type="InterPro" id="IPR036410">
    <property type="entry name" value="HSP_DnaJ_Cys-rich_dom_sf"/>
</dbReference>
<sequence>MNIFYAISEWKQGRNDKKLLEMKELGKCPDCNGRGYILTISSLYIPSFESIFDCPGCNASGQYKDWENAANENIIH</sequence>
<accession>A0ABT9YYV3</accession>
<dbReference type="Proteomes" id="UP001232245">
    <property type="component" value="Unassembled WGS sequence"/>
</dbReference>
<dbReference type="Gene3D" id="6.20.20.10">
    <property type="match status" value="1"/>
</dbReference>
<dbReference type="SUPFAM" id="SSF57938">
    <property type="entry name" value="DnaJ/Hsp40 cysteine-rich domain"/>
    <property type="match status" value="1"/>
</dbReference>
<gene>
    <name evidence="1" type="ORF">J2S02_001505</name>
</gene>
<proteinExistence type="predicted"/>
<dbReference type="RefSeq" id="WP_095302164.1">
    <property type="nucleotide sequence ID" value="NZ_CADEPK010000327.1"/>
</dbReference>